<accession>A0A5N7BCN9</accession>
<gene>
    <name evidence="2" type="ORF">BDV26DRAFT_259414</name>
</gene>
<feature type="transmembrane region" description="Helical" evidence="1">
    <location>
        <begin position="26"/>
        <end position="47"/>
    </location>
</feature>
<organism evidence="2 3">
    <name type="scientific">Aspergillus bertholletiae</name>
    <dbReference type="NCBI Taxonomy" id="1226010"/>
    <lineage>
        <taxon>Eukaryota</taxon>
        <taxon>Fungi</taxon>
        <taxon>Dikarya</taxon>
        <taxon>Ascomycota</taxon>
        <taxon>Pezizomycotina</taxon>
        <taxon>Eurotiomycetes</taxon>
        <taxon>Eurotiomycetidae</taxon>
        <taxon>Eurotiales</taxon>
        <taxon>Aspergillaceae</taxon>
        <taxon>Aspergillus</taxon>
        <taxon>Aspergillus subgen. Circumdati</taxon>
    </lineage>
</organism>
<protein>
    <submittedName>
        <fullName evidence="2">Uncharacterized protein</fullName>
    </submittedName>
</protein>
<keyword evidence="1" id="KW-0472">Membrane</keyword>
<evidence type="ECO:0000313" key="2">
    <source>
        <dbReference type="EMBL" id="KAE8379427.1"/>
    </source>
</evidence>
<proteinExistence type="predicted"/>
<sequence>MPSLLPIVSGSLSASSVIPPYNAPNALFLSLTSSLLSFFFFRSLFLYEARESRESFTGGAG</sequence>
<keyword evidence="3" id="KW-1185">Reference proteome</keyword>
<reference evidence="2 3" key="1">
    <citation type="submission" date="2019-04" db="EMBL/GenBank/DDBJ databases">
        <title>Friends and foes A comparative genomics studyof 23 Aspergillus species from section Flavi.</title>
        <authorList>
            <consortium name="DOE Joint Genome Institute"/>
            <person name="Kjaerbolling I."/>
            <person name="Vesth T."/>
            <person name="Frisvad J.C."/>
            <person name="Nybo J.L."/>
            <person name="Theobald S."/>
            <person name="Kildgaard S."/>
            <person name="Isbrandt T."/>
            <person name="Kuo A."/>
            <person name="Sato A."/>
            <person name="Lyhne E.K."/>
            <person name="Kogle M.E."/>
            <person name="Wiebenga A."/>
            <person name="Kun R.S."/>
            <person name="Lubbers R.J."/>
            <person name="Makela M.R."/>
            <person name="Barry K."/>
            <person name="Chovatia M."/>
            <person name="Clum A."/>
            <person name="Daum C."/>
            <person name="Haridas S."/>
            <person name="He G."/>
            <person name="LaButti K."/>
            <person name="Lipzen A."/>
            <person name="Mondo S."/>
            <person name="Riley R."/>
            <person name="Salamov A."/>
            <person name="Simmons B.A."/>
            <person name="Magnuson J.K."/>
            <person name="Henrissat B."/>
            <person name="Mortensen U.H."/>
            <person name="Larsen T.O."/>
            <person name="Devries R.P."/>
            <person name="Grigoriev I.V."/>
            <person name="Machida M."/>
            <person name="Baker S.E."/>
            <person name="Andersen M.R."/>
        </authorList>
    </citation>
    <scope>NUCLEOTIDE SEQUENCE [LARGE SCALE GENOMIC DNA]</scope>
    <source>
        <strain evidence="2 3">IBT 29228</strain>
    </source>
</reference>
<keyword evidence="1" id="KW-1133">Transmembrane helix</keyword>
<name>A0A5N7BCN9_9EURO</name>
<evidence type="ECO:0000256" key="1">
    <source>
        <dbReference type="SAM" id="Phobius"/>
    </source>
</evidence>
<dbReference type="Proteomes" id="UP000326198">
    <property type="component" value="Unassembled WGS sequence"/>
</dbReference>
<evidence type="ECO:0000313" key="3">
    <source>
        <dbReference type="Proteomes" id="UP000326198"/>
    </source>
</evidence>
<keyword evidence="1" id="KW-0812">Transmembrane</keyword>
<dbReference type="EMBL" id="ML736194">
    <property type="protein sequence ID" value="KAE8379427.1"/>
    <property type="molecule type" value="Genomic_DNA"/>
</dbReference>
<dbReference type="AlphaFoldDB" id="A0A5N7BCN9"/>